<dbReference type="STRING" id="190721.ACS15_1617"/>
<keyword evidence="9" id="KW-1185">Reference proteome</keyword>
<evidence type="ECO:0000256" key="5">
    <source>
        <dbReference type="ARBA" id="ARBA00023002"/>
    </source>
</evidence>
<organism evidence="8 9">
    <name type="scientific">Ralstonia insidiosa</name>
    <dbReference type="NCBI Taxonomy" id="190721"/>
    <lineage>
        <taxon>Bacteria</taxon>
        <taxon>Pseudomonadati</taxon>
        <taxon>Pseudomonadota</taxon>
        <taxon>Betaproteobacteria</taxon>
        <taxon>Burkholderiales</taxon>
        <taxon>Burkholderiaceae</taxon>
        <taxon>Ralstonia</taxon>
    </lineage>
</organism>
<keyword evidence="7" id="KW-0411">Iron-sulfur</keyword>
<gene>
    <name evidence="8" type="ORF">A9Y76_07385</name>
</gene>
<dbReference type="SUPFAM" id="SSF55961">
    <property type="entry name" value="Bet v1-like"/>
    <property type="match status" value="1"/>
</dbReference>
<evidence type="ECO:0000256" key="3">
    <source>
        <dbReference type="ARBA" id="ARBA00022714"/>
    </source>
</evidence>
<dbReference type="GeneID" id="61525839"/>
<evidence type="ECO:0000256" key="1">
    <source>
        <dbReference type="ARBA" id="ARBA00001962"/>
    </source>
</evidence>
<protein>
    <submittedName>
        <fullName evidence="8">Rieske (2Fe-2S) protein</fullName>
    </submittedName>
</protein>
<comment type="similarity">
    <text evidence="2">Belongs to the bacterial ring-hydroxylating dioxygenase alpha subunit family.</text>
</comment>
<dbReference type="PANTHER" id="PTHR43756">
    <property type="entry name" value="CHOLINE MONOOXYGENASE, CHLOROPLASTIC"/>
    <property type="match status" value="1"/>
</dbReference>
<dbReference type="InterPro" id="IPR036922">
    <property type="entry name" value="Rieske_2Fe-2S_sf"/>
</dbReference>
<dbReference type="Proteomes" id="UP000078572">
    <property type="component" value="Chromosome 1"/>
</dbReference>
<dbReference type="PRINTS" id="PR00090">
    <property type="entry name" value="RNGDIOXGNASE"/>
</dbReference>
<proteinExistence type="inferred from homology"/>
<dbReference type="Pfam" id="PF00355">
    <property type="entry name" value="Rieske"/>
    <property type="match status" value="1"/>
</dbReference>
<dbReference type="AlphaFoldDB" id="A0A191ZW40"/>
<dbReference type="GO" id="GO:0005506">
    <property type="term" value="F:iron ion binding"/>
    <property type="evidence" value="ECO:0007669"/>
    <property type="project" value="InterPro"/>
</dbReference>
<dbReference type="PANTHER" id="PTHR43756:SF5">
    <property type="entry name" value="CHOLINE MONOOXYGENASE, CHLOROPLASTIC"/>
    <property type="match status" value="1"/>
</dbReference>
<dbReference type="RefSeq" id="WP_064803144.1">
    <property type="nucleotide sequence ID" value="NZ_CP016022.1"/>
</dbReference>
<dbReference type="Gene3D" id="3.90.380.10">
    <property type="entry name" value="Naphthalene 1,2-dioxygenase Alpha Subunit, Chain A, domain 1"/>
    <property type="match status" value="1"/>
</dbReference>
<dbReference type="CDD" id="cd03469">
    <property type="entry name" value="Rieske_RO_Alpha_N"/>
    <property type="match status" value="1"/>
</dbReference>
<dbReference type="CDD" id="cd00680">
    <property type="entry name" value="RHO_alpha_C"/>
    <property type="match status" value="1"/>
</dbReference>
<dbReference type="GO" id="GO:0051537">
    <property type="term" value="F:2 iron, 2 sulfur cluster binding"/>
    <property type="evidence" value="ECO:0007669"/>
    <property type="project" value="UniProtKB-KW"/>
</dbReference>
<dbReference type="InterPro" id="IPR017941">
    <property type="entry name" value="Rieske_2Fe-2S"/>
</dbReference>
<dbReference type="EMBL" id="CP016022">
    <property type="protein sequence ID" value="ANJ72301.1"/>
    <property type="molecule type" value="Genomic_DNA"/>
</dbReference>
<evidence type="ECO:0000256" key="6">
    <source>
        <dbReference type="ARBA" id="ARBA00023004"/>
    </source>
</evidence>
<name>A0A191ZW40_9RALS</name>
<comment type="cofactor">
    <cofactor evidence="1">
        <name>Fe cation</name>
        <dbReference type="ChEBI" id="CHEBI:24875"/>
    </cofactor>
</comment>
<evidence type="ECO:0000313" key="8">
    <source>
        <dbReference type="EMBL" id="ANJ72301.1"/>
    </source>
</evidence>
<keyword evidence="5" id="KW-0560">Oxidoreductase</keyword>
<sequence length="386" mass="43471">MTDVGRLAHVMPAHTQLPVAAYFDDALFACELETIFKQSACYIGNEKAVPESGDWRRLAQEDGGRVLVRNAGGVELMSNVCRHRQALILGGEAGNVTGPANATGNLGAAGGNIVCPLHRWTYTDRGELIGAPQFTSTPCKNLQRFTLRNCHGLLFEGPRDPAHDMAPLFARPEFDFGDYVLDHVEVHQCNYNWKTFIEVYLEDYHVAPFHPGLGHFVTCDNLEWEFADWYSMQRVGIHQALSQPGSDVYGAWHDRLLDYRSGTSPDFGAIWVTYFPTHMIELYPHVLVLSTLYPKGPQDTVNVVEFYYPEEIAAFEREFVEAQRAAYMETCIEDDEIGERMDAGRRALMARGVSETGPYQSPLEDGMQHFHAWYRRIMGTLPVADV</sequence>
<keyword evidence="6" id="KW-0408">Iron</keyword>
<accession>A0A191ZW40</accession>
<evidence type="ECO:0000256" key="7">
    <source>
        <dbReference type="ARBA" id="ARBA00023014"/>
    </source>
</evidence>
<evidence type="ECO:0000256" key="4">
    <source>
        <dbReference type="ARBA" id="ARBA00022723"/>
    </source>
</evidence>
<evidence type="ECO:0000256" key="2">
    <source>
        <dbReference type="ARBA" id="ARBA00008751"/>
    </source>
</evidence>
<dbReference type="GO" id="GO:0016491">
    <property type="term" value="F:oxidoreductase activity"/>
    <property type="evidence" value="ECO:0007669"/>
    <property type="project" value="UniProtKB-KW"/>
</dbReference>
<dbReference type="PROSITE" id="PS51296">
    <property type="entry name" value="RIESKE"/>
    <property type="match status" value="1"/>
</dbReference>
<reference evidence="9" key="1">
    <citation type="submission" date="2016-06" db="EMBL/GenBank/DDBJ databases">
        <authorList>
            <person name="Xu Y."/>
            <person name="Nagy A."/>
            <person name="Yan X."/>
            <person name="Kim S.W."/>
            <person name="Haley B."/>
            <person name="Liu N.T."/>
            <person name="Nou X."/>
        </authorList>
    </citation>
    <scope>NUCLEOTIDE SEQUENCE [LARGE SCALE GENOMIC DNA]</scope>
    <source>
        <strain evidence="9">ATCC 49129</strain>
    </source>
</reference>
<dbReference type="InterPro" id="IPR001663">
    <property type="entry name" value="Rng_hydr_dOase-A"/>
</dbReference>
<evidence type="ECO:0000313" key="9">
    <source>
        <dbReference type="Proteomes" id="UP000078572"/>
    </source>
</evidence>
<keyword evidence="4" id="KW-0479">Metal-binding</keyword>
<keyword evidence="3" id="KW-0001">2Fe-2S</keyword>
<dbReference type="Pfam" id="PF00848">
    <property type="entry name" value="Ring_hydroxyl_A"/>
    <property type="match status" value="1"/>
</dbReference>
<dbReference type="InterPro" id="IPR015879">
    <property type="entry name" value="Ring_hydroxy_dOase_asu_C_dom"/>
</dbReference>
<dbReference type="SUPFAM" id="SSF50022">
    <property type="entry name" value="ISP domain"/>
    <property type="match status" value="1"/>
</dbReference>
<dbReference type="Gene3D" id="2.102.10.10">
    <property type="entry name" value="Rieske [2Fe-2S] iron-sulphur domain"/>
    <property type="match status" value="1"/>
</dbReference>
<dbReference type="OrthoDB" id="9769355at2"/>